<dbReference type="PROSITE" id="PS51012">
    <property type="entry name" value="ABC_TM2"/>
    <property type="match status" value="1"/>
</dbReference>
<gene>
    <name evidence="8" type="ORF">TPA0598_03_04900</name>
</gene>
<dbReference type="PIRSF" id="PIRSF006648">
    <property type="entry name" value="DrrB"/>
    <property type="match status" value="1"/>
</dbReference>
<feature type="transmembrane region" description="Helical" evidence="6">
    <location>
        <begin position="243"/>
        <end position="262"/>
    </location>
</feature>
<dbReference type="InterPro" id="IPR047817">
    <property type="entry name" value="ABC2_TM_bact-type"/>
</dbReference>
<dbReference type="AlphaFoldDB" id="A0A0P4R4Q1"/>
<evidence type="ECO:0000256" key="1">
    <source>
        <dbReference type="ARBA" id="ARBA00004141"/>
    </source>
</evidence>
<reference evidence="8 9" key="2">
    <citation type="journal article" date="2015" name="Stand. Genomic Sci.">
        <title>Draft genome sequence of marine-derived Streptomyces sp. TP-A0598, a producer of anti-MRSA antibiotic lydicamycins.</title>
        <authorList>
            <person name="Komaki H."/>
            <person name="Ichikawa N."/>
            <person name="Hosoyama A."/>
            <person name="Fujita N."/>
            <person name="Igarashi Y."/>
        </authorList>
    </citation>
    <scope>NUCLEOTIDE SEQUENCE [LARGE SCALE GENOMIC DNA]</scope>
    <source>
        <strain evidence="8 9">NBRC 110027</strain>
    </source>
</reference>
<keyword evidence="6" id="KW-0813">Transport</keyword>
<comment type="caution">
    <text evidence="8">The sequence shown here is derived from an EMBL/GenBank/DDBJ whole genome shotgun (WGS) entry which is preliminary data.</text>
</comment>
<dbReference type="InterPro" id="IPR051784">
    <property type="entry name" value="Nod_factor_ABC_transporter"/>
</dbReference>
<evidence type="ECO:0000313" key="8">
    <source>
        <dbReference type="EMBL" id="GAO08029.1"/>
    </source>
</evidence>
<evidence type="ECO:0000256" key="6">
    <source>
        <dbReference type="RuleBase" id="RU361157"/>
    </source>
</evidence>
<dbReference type="PANTHER" id="PTHR43229">
    <property type="entry name" value="NODULATION PROTEIN J"/>
    <property type="match status" value="1"/>
</dbReference>
<organism evidence="8 9">
    <name type="scientific">Streptomyces lydicamycinicus</name>
    <dbReference type="NCBI Taxonomy" id="1546107"/>
    <lineage>
        <taxon>Bacteria</taxon>
        <taxon>Bacillati</taxon>
        <taxon>Actinomycetota</taxon>
        <taxon>Actinomycetes</taxon>
        <taxon>Kitasatosporales</taxon>
        <taxon>Streptomycetaceae</taxon>
        <taxon>Streptomyces</taxon>
    </lineage>
</organism>
<dbReference type="GO" id="GO:0140359">
    <property type="term" value="F:ABC-type transporter activity"/>
    <property type="evidence" value="ECO:0007669"/>
    <property type="project" value="InterPro"/>
</dbReference>
<proteinExistence type="inferred from homology"/>
<dbReference type="EMBL" id="BBNO01000003">
    <property type="protein sequence ID" value="GAO08029.1"/>
    <property type="molecule type" value="Genomic_DNA"/>
</dbReference>
<evidence type="ECO:0000256" key="2">
    <source>
        <dbReference type="ARBA" id="ARBA00022692"/>
    </source>
</evidence>
<evidence type="ECO:0000256" key="5">
    <source>
        <dbReference type="ARBA" id="ARBA00023251"/>
    </source>
</evidence>
<keyword evidence="2 6" id="KW-0812">Transmembrane</keyword>
<dbReference type="InterPro" id="IPR013525">
    <property type="entry name" value="ABC2_TM"/>
</dbReference>
<keyword evidence="4 6" id="KW-0472">Membrane</keyword>
<evidence type="ECO:0000256" key="4">
    <source>
        <dbReference type="ARBA" id="ARBA00023136"/>
    </source>
</evidence>
<evidence type="ECO:0000313" key="9">
    <source>
        <dbReference type="Proteomes" id="UP000048965"/>
    </source>
</evidence>
<dbReference type="GO" id="GO:0043190">
    <property type="term" value="C:ATP-binding cassette (ABC) transporter complex"/>
    <property type="evidence" value="ECO:0007669"/>
    <property type="project" value="InterPro"/>
</dbReference>
<feature type="domain" description="ABC transmembrane type-2" evidence="7">
    <location>
        <begin position="36"/>
        <end position="268"/>
    </location>
</feature>
<keyword evidence="3 6" id="KW-1133">Transmembrane helix</keyword>
<dbReference type="PANTHER" id="PTHR43229:SF2">
    <property type="entry name" value="NODULATION PROTEIN J"/>
    <property type="match status" value="1"/>
</dbReference>
<feature type="transmembrane region" description="Helical" evidence="6">
    <location>
        <begin position="184"/>
        <end position="205"/>
    </location>
</feature>
<keyword evidence="9" id="KW-1185">Reference proteome</keyword>
<feature type="transmembrane region" description="Helical" evidence="6">
    <location>
        <begin position="118"/>
        <end position="144"/>
    </location>
</feature>
<feature type="transmembrane region" description="Helical" evidence="6">
    <location>
        <begin position="150"/>
        <end position="172"/>
    </location>
</feature>
<evidence type="ECO:0000259" key="7">
    <source>
        <dbReference type="PROSITE" id="PS51012"/>
    </source>
</evidence>
<protein>
    <recommendedName>
        <fullName evidence="6">Transport permease protein</fullName>
    </recommendedName>
</protein>
<feature type="transmembrane region" description="Helical" evidence="6">
    <location>
        <begin position="36"/>
        <end position="56"/>
    </location>
</feature>
<evidence type="ECO:0000256" key="3">
    <source>
        <dbReference type="ARBA" id="ARBA00022989"/>
    </source>
</evidence>
<sequence length="272" mass="29126">MSTVQREFAGTRPLTVITHSALLTGRLLRTLRRMPTFLVVGLVQPVIWLLLFGQLFRSVVNLPGFTLGSGGFLQFLTPGVVMMTALFASAWAGTTYLQDIDRGVMDRLLTSPAGRGAMMCATMAYQAIQTVIQSLVIVVIALIAGARFPGGVVGIGVTVLAAVLLALIFSALSNAVALLTRQQATLIAISQFTTLPLMFLSSAVMDLRVAPSWVGRVAAYNPVEWAVVAARRAMLVPADWSTVWARLGLLAVAALVMGFLATRAFRAYRKSA</sequence>
<keyword evidence="6" id="KW-1003">Cell membrane</keyword>
<feature type="transmembrane region" description="Helical" evidence="6">
    <location>
        <begin position="76"/>
        <end position="97"/>
    </location>
</feature>
<comment type="subcellular location">
    <subcellularLocation>
        <location evidence="6">Cell membrane</location>
        <topology evidence="6">Multi-pass membrane protein</topology>
    </subcellularLocation>
    <subcellularLocation>
        <location evidence="1">Membrane</location>
        <topology evidence="1">Multi-pass membrane protein</topology>
    </subcellularLocation>
</comment>
<dbReference type="GO" id="GO:0046677">
    <property type="term" value="P:response to antibiotic"/>
    <property type="evidence" value="ECO:0007669"/>
    <property type="project" value="UniProtKB-KW"/>
</dbReference>
<keyword evidence="5" id="KW-0046">Antibiotic resistance</keyword>
<dbReference type="InterPro" id="IPR000412">
    <property type="entry name" value="ABC_2_transport"/>
</dbReference>
<dbReference type="RefSeq" id="WP_042153043.1">
    <property type="nucleotide sequence ID" value="NZ_BBNO01000003.1"/>
</dbReference>
<dbReference type="Pfam" id="PF01061">
    <property type="entry name" value="ABC2_membrane"/>
    <property type="match status" value="1"/>
</dbReference>
<comment type="similarity">
    <text evidence="6">Belongs to the ABC-2 integral membrane protein family.</text>
</comment>
<dbReference type="Proteomes" id="UP000048965">
    <property type="component" value="Unassembled WGS sequence"/>
</dbReference>
<reference evidence="9" key="1">
    <citation type="submission" date="2014-09" db="EMBL/GenBank/DDBJ databases">
        <title>Whole genome shotgun sequence of Streptomyces sp. NBRC 110027.</title>
        <authorList>
            <person name="Komaki H."/>
            <person name="Ichikawa N."/>
            <person name="Katano-Makiyama Y."/>
            <person name="Hosoyama A."/>
            <person name="Hashimoto M."/>
            <person name="Uohara A."/>
            <person name="Kitahashi Y."/>
            <person name="Ohji S."/>
            <person name="Kimura A."/>
            <person name="Yamazoe A."/>
            <person name="Igarashi Y."/>
            <person name="Fujita N."/>
        </authorList>
    </citation>
    <scope>NUCLEOTIDE SEQUENCE [LARGE SCALE GENOMIC DNA]</scope>
    <source>
        <strain evidence="9">NBRC 110027</strain>
    </source>
</reference>
<accession>A0A0P4R4Q1</accession>
<name>A0A0P4R4Q1_9ACTN</name>